<dbReference type="GO" id="GO:0015344">
    <property type="term" value="F:siderophore uptake transmembrane transporter activity"/>
    <property type="evidence" value="ECO:0007669"/>
    <property type="project" value="TreeGrafter"/>
</dbReference>
<evidence type="ECO:0000256" key="7">
    <source>
        <dbReference type="SAM" id="Phobius"/>
    </source>
</evidence>
<comment type="caution">
    <text evidence="9">The sequence shown here is derived from an EMBL/GenBank/DDBJ whole genome shotgun (WGS) entry which is preliminary data.</text>
</comment>
<dbReference type="SUPFAM" id="SSF49464">
    <property type="entry name" value="Carboxypeptidase regulatory domain-like"/>
    <property type="match status" value="1"/>
</dbReference>
<dbReference type="InterPro" id="IPR012910">
    <property type="entry name" value="Plug_dom"/>
</dbReference>
<keyword evidence="7" id="KW-1133">Transmembrane helix</keyword>
<name>A0A5J4RCV1_9ZZZZ</name>
<dbReference type="InterPro" id="IPR037066">
    <property type="entry name" value="Plug_dom_sf"/>
</dbReference>
<gene>
    <name evidence="9" type="ORF">EZS27_020364</name>
</gene>
<dbReference type="GO" id="GO:0009279">
    <property type="term" value="C:cell outer membrane"/>
    <property type="evidence" value="ECO:0007669"/>
    <property type="project" value="UniProtKB-SubCell"/>
</dbReference>
<comment type="subcellular location">
    <subcellularLocation>
        <location evidence="1">Cell outer membrane</location>
        <topology evidence="1">Multi-pass membrane protein</topology>
    </subcellularLocation>
</comment>
<evidence type="ECO:0000256" key="2">
    <source>
        <dbReference type="ARBA" id="ARBA00022448"/>
    </source>
</evidence>
<keyword evidence="4" id="KW-0732">Signal</keyword>
<dbReference type="InterPro" id="IPR039426">
    <property type="entry name" value="TonB-dep_rcpt-like"/>
</dbReference>
<dbReference type="SUPFAM" id="SSF56935">
    <property type="entry name" value="Porins"/>
    <property type="match status" value="1"/>
</dbReference>
<evidence type="ECO:0000256" key="6">
    <source>
        <dbReference type="ARBA" id="ARBA00023237"/>
    </source>
</evidence>
<dbReference type="PANTHER" id="PTHR30069">
    <property type="entry name" value="TONB-DEPENDENT OUTER MEMBRANE RECEPTOR"/>
    <property type="match status" value="1"/>
</dbReference>
<keyword evidence="2" id="KW-0813">Transport</keyword>
<evidence type="ECO:0000256" key="1">
    <source>
        <dbReference type="ARBA" id="ARBA00004571"/>
    </source>
</evidence>
<keyword evidence="5 7" id="KW-0472">Membrane</keyword>
<feature type="domain" description="TonB-dependent receptor plug" evidence="8">
    <location>
        <begin position="178"/>
        <end position="280"/>
    </location>
</feature>
<keyword evidence="6" id="KW-0998">Cell outer membrane</keyword>
<evidence type="ECO:0000313" key="9">
    <source>
        <dbReference type="EMBL" id="KAA6330990.1"/>
    </source>
</evidence>
<dbReference type="PANTHER" id="PTHR30069:SF29">
    <property type="entry name" value="HEMOGLOBIN AND HEMOGLOBIN-HAPTOGLOBIN-BINDING PROTEIN 1-RELATED"/>
    <property type="match status" value="1"/>
</dbReference>
<dbReference type="Gene3D" id="2.40.170.20">
    <property type="entry name" value="TonB-dependent receptor, beta-barrel domain"/>
    <property type="match status" value="1"/>
</dbReference>
<dbReference type="GO" id="GO:0044718">
    <property type="term" value="P:siderophore transmembrane transport"/>
    <property type="evidence" value="ECO:0007669"/>
    <property type="project" value="TreeGrafter"/>
</dbReference>
<dbReference type="AlphaFoldDB" id="A0A5J4RCV1"/>
<evidence type="ECO:0000256" key="5">
    <source>
        <dbReference type="ARBA" id="ARBA00023136"/>
    </source>
</evidence>
<dbReference type="InterPro" id="IPR036942">
    <property type="entry name" value="Beta-barrel_TonB_sf"/>
</dbReference>
<organism evidence="9">
    <name type="scientific">termite gut metagenome</name>
    <dbReference type="NCBI Taxonomy" id="433724"/>
    <lineage>
        <taxon>unclassified sequences</taxon>
        <taxon>metagenomes</taxon>
        <taxon>organismal metagenomes</taxon>
    </lineage>
</organism>
<keyword evidence="9" id="KW-0675">Receptor</keyword>
<keyword evidence="3 7" id="KW-0812">Transmembrane</keyword>
<dbReference type="Gene3D" id="2.170.130.10">
    <property type="entry name" value="TonB-dependent receptor, plug domain"/>
    <property type="match status" value="1"/>
</dbReference>
<dbReference type="Gene3D" id="2.60.40.1120">
    <property type="entry name" value="Carboxypeptidase-like, regulatory domain"/>
    <property type="match status" value="1"/>
</dbReference>
<evidence type="ECO:0000259" key="8">
    <source>
        <dbReference type="Pfam" id="PF07715"/>
    </source>
</evidence>
<feature type="transmembrane region" description="Helical" evidence="7">
    <location>
        <begin position="61"/>
        <end position="78"/>
    </location>
</feature>
<protein>
    <submittedName>
        <fullName evidence="9">TonB-dependent receptor SusC</fullName>
    </submittedName>
</protein>
<dbReference type="EMBL" id="SNRY01001431">
    <property type="protein sequence ID" value="KAA6330990.1"/>
    <property type="molecule type" value="Genomic_DNA"/>
</dbReference>
<dbReference type="Pfam" id="PF07715">
    <property type="entry name" value="Plug"/>
    <property type="match status" value="1"/>
</dbReference>
<accession>A0A5J4RCV1</accession>
<dbReference type="Pfam" id="PF13715">
    <property type="entry name" value="CarbopepD_reg_2"/>
    <property type="match status" value="1"/>
</dbReference>
<proteinExistence type="predicted"/>
<sequence>MAQRYFLTRGKTIPTNRGFCMQMMPLCSDMRRKITGLLLLEIFLQHDRGVISSRMNGTSRLFFFFIILAFFFPLVANGQNITGRVIDCLNNQPLPGVSVSVAGSEKGTSTDAQGIYSLTNPTGGPCELVFSFVGMETVSETIALTGTNKTVNVCMNENTLDLNEVLIVGKSAARRINEMAYNVVAVEVKQLHNSTMDLSHALDRVSGVRIRESGGVGSGFNFSLNGFTGRQVKFFIDGIPMENFGSSFQINNIPINLAERIEVYKGVVPISFGADALGGAVNIVTGNRKNSYLDASYSFGSFNTHKSCINAGYTSAKGFTLQMNLFQNYSDNNYSVDVDVADLFTGLYSNRRVRRFHDNYHNETFIANIGVTGKKYADKLLFGITVGQNKADIQTAARMDRVFGARFRRGNIIMPSVRYTKKDLFAKGLDVYVTGNYNLGFEQTVDTVARQYNWLGEFKEKPAPGSELSRSMYKYNNHSGVMTANVSYKINERHSLMLNDVLNIFDRRGSDELYPENESDKQPRKTNKNVIGLGYKFDYSDRWNTSVFVKHFTQTTMSFIQTEGAGGWGTTAFQRFENTFQATGYGIASTYFLFKDLQAKLSYEKSFRLPENEEIYGDANTLLGNLDLRPESSDNINFGLNYNVTLNKQHGLIFDGNLIIRNAADYIRPQQNPTGIHQVMTNQRDVFNVSYNGEVRYTYKRWLTTGINLTYQNLRNNTRYEEDATRESTVYRDRIPNIPYLFGNGDVNLFFAGVGGKNNSLSLGYNLLFVYEYYLRWPSQGTSTSKYIIPTQLSQDVNITYAIQNGRYNISAECRNITDTNLYDNFSMQKPGRNFSLKFRYFIDTK</sequence>
<dbReference type="PROSITE" id="PS52016">
    <property type="entry name" value="TONB_DEPENDENT_REC_3"/>
    <property type="match status" value="1"/>
</dbReference>
<dbReference type="InterPro" id="IPR008969">
    <property type="entry name" value="CarboxyPept-like_regulatory"/>
</dbReference>
<reference evidence="9" key="1">
    <citation type="submission" date="2019-03" db="EMBL/GenBank/DDBJ databases">
        <title>Single cell metagenomics reveals metabolic interactions within the superorganism composed of flagellate Streblomastix strix and complex community of Bacteroidetes bacteria on its surface.</title>
        <authorList>
            <person name="Treitli S.C."/>
            <person name="Kolisko M."/>
            <person name="Husnik F."/>
            <person name="Keeling P."/>
            <person name="Hampl V."/>
        </authorList>
    </citation>
    <scope>NUCLEOTIDE SEQUENCE</scope>
    <source>
        <strain evidence="9">STM</strain>
    </source>
</reference>
<evidence type="ECO:0000256" key="3">
    <source>
        <dbReference type="ARBA" id="ARBA00022692"/>
    </source>
</evidence>
<evidence type="ECO:0000256" key="4">
    <source>
        <dbReference type="ARBA" id="ARBA00022729"/>
    </source>
</evidence>